<dbReference type="STRING" id="231916.A0A409Y0V9"/>
<feature type="transmembrane region" description="Helical" evidence="1">
    <location>
        <begin position="16"/>
        <end position="35"/>
    </location>
</feature>
<feature type="transmembrane region" description="Helical" evidence="1">
    <location>
        <begin position="91"/>
        <end position="113"/>
    </location>
</feature>
<sequence length="339" mass="37607">MSSQIGNGPLVDIQPTYGAVLIGILVSTCLLGVTFSQGWRYFQNFPKDPIHLKIVVSYVLVIESIRLAFSIHGVYYYLVLKWGNPLALSDLIWTSQVTLLMTTLAVVAVRLYFSYRVWIRKSSYRPFVASSYNAKVSQRNLLITGWIVLCSLAHLAVGIVTWVLSIEHDALSAHTTELHSFGTAGLSLEIMADWSISLSLIYFLNRGRSALPQTNAIINRIMFYTVNMGLLTSSTDIVILVLSLWSTPQPQLYYLAIYHIIGNLYANSLLARTAMRAMTNNMPLSDFAVFSAASGPENASLTLDGFRRSHPNEGPISMSKETLKPFEQGYVHATPGTEA</sequence>
<evidence type="ECO:0000313" key="3">
    <source>
        <dbReference type="EMBL" id="PPQ96664.1"/>
    </source>
</evidence>
<evidence type="ECO:0000313" key="4">
    <source>
        <dbReference type="Proteomes" id="UP000284706"/>
    </source>
</evidence>
<reference evidence="3 4" key="1">
    <citation type="journal article" date="2018" name="Evol. Lett.">
        <title>Horizontal gene cluster transfer increased hallucinogenic mushroom diversity.</title>
        <authorList>
            <person name="Reynolds H.T."/>
            <person name="Vijayakumar V."/>
            <person name="Gluck-Thaler E."/>
            <person name="Korotkin H.B."/>
            <person name="Matheny P.B."/>
            <person name="Slot J.C."/>
        </authorList>
    </citation>
    <scope>NUCLEOTIDE SEQUENCE [LARGE SCALE GENOMIC DNA]</scope>
    <source>
        <strain evidence="3 4">SRW20</strain>
    </source>
</reference>
<organism evidence="3 4">
    <name type="scientific">Gymnopilus dilepis</name>
    <dbReference type="NCBI Taxonomy" id="231916"/>
    <lineage>
        <taxon>Eukaryota</taxon>
        <taxon>Fungi</taxon>
        <taxon>Dikarya</taxon>
        <taxon>Basidiomycota</taxon>
        <taxon>Agaricomycotina</taxon>
        <taxon>Agaricomycetes</taxon>
        <taxon>Agaricomycetidae</taxon>
        <taxon>Agaricales</taxon>
        <taxon>Agaricineae</taxon>
        <taxon>Hymenogastraceae</taxon>
        <taxon>Gymnopilus</taxon>
    </lineage>
</organism>
<dbReference type="EMBL" id="NHYE01001337">
    <property type="protein sequence ID" value="PPQ96664.1"/>
    <property type="molecule type" value="Genomic_DNA"/>
</dbReference>
<comment type="caution">
    <text evidence="3">The sequence shown here is derived from an EMBL/GenBank/DDBJ whole genome shotgun (WGS) entry which is preliminary data.</text>
</comment>
<accession>A0A409Y0V9</accession>
<dbReference type="InterPro" id="IPR045339">
    <property type="entry name" value="DUF6534"/>
</dbReference>
<feature type="transmembrane region" description="Helical" evidence="1">
    <location>
        <begin position="251"/>
        <end position="270"/>
    </location>
</feature>
<feature type="domain" description="DUF6534" evidence="2">
    <location>
        <begin position="190"/>
        <end position="272"/>
    </location>
</feature>
<proteinExistence type="predicted"/>
<dbReference type="InParanoid" id="A0A409Y0V9"/>
<evidence type="ECO:0000256" key="1">
    <source>
        <dbReference type="SAM" id="Phobius"/>
    </source>
</evidence>
<gene>
    <name evidence="3" type="ORF">CVT26_010289</name>
</gene>
<dbReference type="OrthoDB" id="2535105at2759"/>
<keyword evidence="1" id="KW-0472">Membrane</keyword>
<feature type="transmembrane region" description="Helical" evidence="1">
    <location>
        <begin position="224"/>
        <end position="245"/>
    </location>
</feature>
<dbReference type="PANTHER" id="PTHR40465:SF1">
    <property type="entry name" value="DUF6534 DOMAIN-CONTAINING PROTEIN"/>
    <property type="match status" value="1"/>
</dbReference>
<dbReference type="PANTHER" id="PTHR40465">
    <property type="entry name" value="CHROMOSOME 1, WHOLE GENOME SHOTGUN SEQUENCE"/>
    <property type="match status" value="1"/>
</dbReference>
<dbReference type="AlphaFoldDB" id="A0A409Y0V9"/>
<feature type="transmembrane region" description="Helical" evidence="1">
    <location>
        <begin position="55"/>
        <end position="79"/>
    </location>
</feature>
<keyword evidence="1" id="KW-0812">Transmembrane</keyword>
<keyword evidence="1" id="KW-1133">Transmembrane helix</keyword>
<feature type="transmembrane region" description="Helical" evidence="1">
    <location>
        <begin position="141"/>
        <end position="164"/>
    </location>
</feature>
<keyword evidence="4" id="KW-1185">Reference proteome</keyword>
<dbReference type="Proteomes" id="UP000284706">
    <property type="component" value="Unassembled WGS sequence"/>
</dbReference>
<dbReference type="Pfam" id="PF20152">
    <property type="entry name" value="DUF6534"/>
    <property type="match status" value="1"/>
</dbReference>
<feature type="transmembrane region" description="Helical" evidence="1">
    <location>
        <begin position="184"/>
        <end position="204"/>
    </location>
</feature>
<evidence type="ECO:0000259" key="2">
    <source>
        <dbReference type="Pfam" id="PF20152"/>
    </source>
</evidence>
<protein>
    <recommendedName>
        <fullName evidence="2">DUF6534 domain-containing protein</fullName>
    </recommendedName>
</protein>
<name>A0A409Y0V9_9AGAR</name>